<dbReference type="Gene3D" id="3.20.20.70">
    <property type="entry name" value="Aldolase class I"/>
    <property type="match status" value="1"/>
</dbReference>
<keyword evidence="5" id="KW-0411">Iron-sulfur</keyword>
<evidence type="ECO:0000313" key="7">
    <source>
        <dbReference type="EMBL" id="MBB5211581.1"/>
    </source>
</evidence>
<dbReference type="RefSeq" id="WP_161857017.1">
    <property type="nucleotide sequence ID" value="NZ_CP047491.1"/>
</dbReference>
<dbReference type="InterPro" id="IPR013785">
    <property type="entry name" value="Aldolase_TIM"/>
</dbReference>
<dbReference type="PROSITE" id="PS51918">
    <property type="entry name" value="RADICAL_SAM"/>
    <property type="match status" value="1"/>
</dbReference>
<comment type="cofactor">
    <cofactor evidence="1">
        <name>[4Fe-4S] cluster</name>
        <dbReference type="ChEBI" id="CHEBI:49883"/>
    </cofactor>
</comment>
<dbReference type="SFLD" id="SFLDS00029">
    <property type="entry name" value="Radical_SAM"/>
    <property type="match status" value="1"/>
</dbReference>
<evidence type="ECO:0000256" key="2">
    <source>
        <dbReference type="ARBA" id="ARBA00022691"/>
    </source>
</evidence>
<dbReference type="PANTHER" id="PTHR43306">
    <property type="entry name" value="7,8-DIHYDRO-6-HYDROXYMETHYLPTERIN DIMETHYLTRANSFERASE"/>
    <property type="match status" value="1"/>
</dbReference>
<dbReference type="CDD" id="cd01335">
    <property type="entry name" value="Radical_SAM"/>
    <property type="match status" value="1"/>
</dbReference>
<dbReference type="GO" id="GO:0046872">
    <property type="term" value="F:metal ion binding"/>
    <property type="evidence" value="ECO:0007669"/>
    <property type="project" value="UniProtKB-KW"/>
</dbReference>
<dbReference type="PANTHER" id="PTHR43306:SF1">
    <property type="entry name" value="7,8-DIHYDRO-6-HYDROXYMETHYLPTERIN DIMETHYLTRANSFERASE"/>
    <property type="match status" value="1"/>
</dbReference>
<dbReference type="InterPro" id="IPR058240">
    <property type="entry name" value="rSAM_sf"/>
</dbReference>
<dbReference type="OrthoDB" id="9810775at2"/>
<dbReference type="InterPro" id="IPR056488">
    <property type="entry name" value="Zn_ribbon_HMPTM"/>
</dbReference>
<dbReference type="EMBL" id="CP047491">
    <property type="protein sequence ID" value="QHQ37679.1"/>
    <property type="molecule type" value="Genomic_DNA"/>
</dbReference>
<evidence type="ECO:0000256" key="1">
    <source>
        <dbReference type="ARBA" id="ARBA00001966"/>
    </source>
</evidence>
<dbReference type="SFLD" id="SFLDG01067">
    <property type="entry name" value="SPASM/twitch_domain_containing"/>
    <property type="match status" value="1"/>
</dbReference>
<protein>
    <submittedName>
        <fullName evidence="7">Organic radical activating enzyme</fullName>
    </submittedName>
    <submittedName>
        <fullName evidence="8">Radical SAM protein</fullName>
    </submittedName>
</protein>
<feature type="domain" description="Radical SAM core" evidence="6">
    <location>
        <begin position="77"/>
        <end position="285"/>
    </location>
</feature>
<dbReference type="Proteomes" id="UP000464675">
    <property type="component" value="Chromosome"/>
</dbReference>
<evidence type="ECO:0000256" key="4">
    <source>
        <dbReference type="ARBA" id="ARBA00023004"/>
    </source>
</evidence>
<evidence type="ECO:0000313" key="10">
    <source>
        <dbReference type="Proteomes" id="UP000563601"/>
    </source>
</evidence>
<dbReference type="EMBL" id="JACHHR010000002">
    <property type="protein sequence ID" value="MBB5211581.1"/>
    <property type="molecule type" value="Genomic_DNA"/>
</dbReference>
<gene>
    <name evidence="8" type="ORF">GTQ55_00895</name>
    <name evidence="7" type="ORF">HNQ53_001799</name>
</gene>
<dbReference type="GO" id="GO:0003824">
    <property type="term" value="F:catalytic activity"/>
    <property type="evidence" value="ECO:0007669"/>
    <property type="project" value="InterPro"/>
</dbReference>
<reference evidence="7 10" key="2">
    <citation type="submission" date="2020-08" db="EMBL/GenBank/DDBJ databases">
        <title>Genomic Encyclopedia of Type Strains, Phase IV (KMG-IV): sequencing the most valuable type-strain genomes for metagenomic binning, comparative biology and taxonomic classification.</title>
        <authorList>
            <person name="Goeker M."/>
        </authorList>
    </citation>
    <scope>NUCLEOTIDE SEQUENCE [LARGE SCALE GENOMIC DNA]</scope>
    <source>
        <strain evidence="7 10">DSM 11525</strain>
    </source>
</reference>
<dbReference type="InterPro" id="IPR007197">
    <property type="entry name" value="rSAM"/>
</dbReference>
<evidence type="ECO:0000256" key="5">
    <source>
        <dbReference type="ARBA" id="ARBA00023014"/>
    </source>
</evidence>
<keyword evidence="9" id="KW-1185">Reference proteome</keyword>
<keyword evidence="2" id="KW-0949">S-adenosyl-L-methionine</keyword>
<organism evidence="7 10">
    <name type="scientific">Microbulbifer hydrolyticus</name>
    <dbReference type="NCBI Taxonomy" id="48074"/>
    <lineage>
        <taxon>Bacteria</taxon>
        <taxon>Pseudomonadati</taxon>
        <taxon>Pseudomonadota</taxon>
        <taxon>Gammaproteobacteria</taxon>
        <taxon>Cellvibrionales</taxon>
        <taxon>Microbulbiferaceae</taxon>
        <taxon>Microbulbifer</taxon>
    </lineage>
</organism>
<dbReference type="Proteomes" id="UP000563601">
    <property type="component" value="Unassembled WGS sequence"/>
</dbReference>
<keyword evidence="3" id="KW-0479">Metal-binding</keyword>
<evidence type="ECO:0000313" key="9">
    <source>
        <dbReference type="Proteomes" id="UP000464675"/>
    </source>
</evidence>
<evidence type="ECO:0000313" key="8">
    <source>
        <dbReference type="EMBL" id="QHQ37679.1"/>
    </source>
</evidence>
<dbReference type="AlphaFoldDB" id="A0A6P1T8U7"/>
<sequence>MQPILQGQNRQSPAEGPTISLCNTCYEEIPAEIRINDSGVHLHKTCPQHGPQDIRIESDADFYRRSLVSGPGQDYWYQVIGTTALEVTERCNVSCPSCYALPENGAQDPSIEELVAIAKQSVSEKSKTLILMGSEPTMRRDLPELIQALQKETGKPVSMYTNGIRLASEKYCDEVLPHLYSIAFSLHMRDYLPQPILFEKKLKALKNVVERRVRVNHISFSLRDLDDLDEVWEHCKEFWGVPHHFRIRTPSRVGRCDDEPFFLSDLLKAFVRKANSEGKKVVWYPADNNPYHVMVRVGEQFFRLIHFPGVEEANLSHLQSPPYALFMPELGETNLVHQFIMQEKDKKARTPMRAVERMPTSQIDGMELIQAVSV</sequence>
<dbReference type="Pfam" id="PF23545">
    <property type="entry name" value="Zn_ribbon_HMPTM"/>
    <property type="match status" value="1"/>
</dbReference>
<accession>A0A6P1T8U7</accession>
<evidence type="ECO:0000259" key="6">
    <source>
        <dbReference type="PROSITE" id="PS51918"/>
    </source>
</evidence>
<dbReference type="InterPro" id="IPR034474">
    <property type="entry name" value="Methyltransferase_Class_D"/>
</dbReference>
<reference evidence="8 9" key="1">
    <citation type="submission" date="2020-01" db="EMBL/GenBank/DDBJ databases">
        <title>The possibility of degradation of plastic by Microbulbifer hydrolyticus IRE-31.</title>
        <authorList>
            <person name="Liu L."/>
        </authorList>
    </citation>
    <scope>NUCLEOTIDE SEQUENCE [LARGE SCALE GENOMIC DNA]</scope>
    <source>
        <strain evidence="8 9">IRE-31</strain>
    </source>
</reference>
<evidence type="ECO:0000256" key="3">
    <source>
        <dbReference type="ARBA" id="ARBA00022723"/>
    </source>
</evidence>
<proteinExistence type="predicted"/>
<dbReference type="Pfam" id="PF04055">
    <property type="entry name" value="Radical_SAM"/>
    <property type="match status" value="1"/>
</dbReference>
<dbReference type="GO" id="GO:0051536">
    <property type="term" value="F:iron-sulfur cluster binding"/>
    <property type="evidence" value="ECO:0007669"/>
    <property type="project" value="UniProtKB-KW"/>
</dbReference>
<keyword evidence="4" id="KW-0408">Iron</keyword>
<name>A0A6P1T8U7_9GAMM</name>
<dbReference type="SUPFAM" id="SSF102114">
    <property type="entry name" value="Radical SAM enzymes"/>
    <property type="match status" value="1"/>
</dbReference>